<dbReference type="AlphaFoldDB" id="A0A5J5CTT8"/>
<evidence type="ECO:0000313" key="2">
    <source>
        <dbReference type="Proteomes" id="UP000327493"/>
    </source>
</evidence>
<reference evidence="1 2" key="1">
    <citation type="submission" date="2019-08" db="EMBL/GenBank/DDBJ databases">
        <title>A chromosome-level genome assembly, high-density linkage maps, and genome scans reveal the genomic architecture of hybrid incompatibilities underlying speciation via character displacement in darters (Percidae: Etheostominae).</title>
        <authorList>
            <person name="Moran R.L."/>
            <person name="Catchen J.M."/>
            <person name="Fuller R.C."/>
        </authorList>
    </citation>
    <scope>NUCLEOTIDE SEQUENCE [LARGE SCALE GENOMIC DNA]</scope>
    <source>
        <strain evidence="1">EspeVRDwgs_2016</strain>
        <tissue evidence="1">Muscle</tissue>
    </source>
</reference>
<dbReference type="Proteomes" id="UP000327493">
    <property type="component" value="Chromosome 17"/>
</dbReference>
<keyword evidence="2" id="KW-1185">Reference proteome</keyword>
<name>A0A5J5CTT8_9PERO</name>
<organism evidence="1 2">
    <name type="scientific">Etheostoma spectabile</name>
    <name type="common">orangethroat darter</name>
    <dbReference type="NCBI Taxonomy" id="54343"/>
    <lineage>
        <taxon>Eukaryota</taxon>
        <taxon>Metazoa</taxon>
        <taxon>Chordata</taxon>
        <taxon>Craniata</taxon>
        <taxon>Vertebrata</taxon>
        <taxon>Euteleostomi</taxon>
        <taxon>Actinopterygii</taxon>
        <taxon>Neopterygii</taxon>
        <taxon>Teleostei</taxon>
        <taxon>Neoteleostei</taxon>
        <taxon>Acanthomorphata</taxon>
        <taxon>Eupercaria</taxon>
        <taxon>Perciformes</taxon>
        <taxon>Percoidei</taxon>
        <taxon>Percidae</taxon>
        <taxon>Etheostomatinae</taxon>
        <taxon>Etheostoma</taxon>
    </lineage>
</organism>
<comment type="caution">
    <text evidence="1">The sequence shown here is derived from an EMBL/GenBank/DDBJ whole genome shotgun (WGS) entry which is preliminary data.</text>
</comment>
<gene>
    <name evidence="1" type="ORF">FQN60_014973</name>
</gene>
<evidence type="ECO:0000313" key="1">
    <source>
        <dbReference type="EMBL" id="KAA8583765.1"/>
    </source>
</evidence>
<dbReference type="EMBL" id="VOFY01000017">
    <property type="protein sequence ID" value="KAA8583765.1"/>
    <property type="molecule type" value="Genomic_DNA"/>
</dbReference>
<protein>
    <submittedName>
        <fullName evidence="1">Uncharacterized protein</fullName>
    </submittedName>
</protein>
<feature type="non-terminal residue" evidence="1">
    <location>
        <position position="1"/>
    </location>
</feature>
<accession>A0A5J5CTT8</accession>
<proteinExistence type="predicted"/>
<sequence length="97" mass="10748">LAYLLNISNVLRLLGVCCPSNNSHVGKSTSITVKKILRGMEVSAEKAQMKKRVAITTLRFKMGTACSRRMAWTLSTLMEARVVMVAQPLIQMTYSTV</sequence>